<proteinExistence type="predicted"/>
<protein>
    <submittedName>
        <fullName evidence="3">RepB DNA-primase from phage plasmid</fullName>
    </submittedName>
</protein>
<sequence>MNAIDFVNYLTSIAPEGETILLVKQTPQEDSDGSRLYHADGAPKAYFNTYLPDQYHRTSAAAWYANTGCFIAERFGARPSFAAANCEAVAFLMLDDIGTKSNTPPLAPTWKIETSPGNYQWGYTFRLEDQPSKADFTAAVRAIAEGGFTDPGATNAVRLFRIPGSVNLKAGKGDFPARMVEFHPSREFSLPEICEALGVVPGPADTAEVRAIRLLDDGKDPVLQWLAGAGHVYAAPNREGWAGVTCPNAAQHSDGNPEGRYNPAMRAFCCYHGHCGHIDSSAFLGWVEAEGGPSAAYGLREELLAATMGEALERIRPSESFPDTAADIVSEVQRRELGRLQKADWFARFAYVQANDMFFDLIDRREVSRGAFNALYRHIECHCVHNPKRKVEASVSFDQHRQAMGSHTLAGLTYAAGESMLCAREGQVFANRWRDARPEAAPGDARPWLEHAERMIPDDMEREHVLNVMSHRVQFPGVKCNHAILHGGLPGSGKDTLWAPFLWAIGGDSQDNIATVRNEEVNSKWGYNLECEVMVVQELRQSEAKDRRSLENNLKPLISAPPFFLNVERKGLAPYKTANRLFMLAFSNERVPISLPSDDRRWFVLWSEASRMTTEASAQLWGWYARGGMAAVAAYLRARNVSAFDPAATPPYTEAKALMVENGFSAAEAYLVDAIRGGQGDFSRGAVCAPWGPLLDRLQGQAPASVKLYPAALFHAMREAGWVDKGRVHSRQHSTKRHLFCAPQLTDASGAELRTIAEGPAVSSGALRVVK</sequence>
<name>A0A6J5NRV2_9CAUD</name>
<feature type="domain" description="NrS-1 polymerase-like helicase" evidence="2">
    <location>
        <begin position="485"/>
        <end position="601"/>
    </location>
</feature>
<dbReference type="Pfam" id="PF16793">
    <property type="entry name" value="RepB_primase"/>
    <property type="match status" value="1"/>
</dbReference>
<evidence type="ECO:0000259" key="2">
    <source>
        <dbReference type="Pfam" id="PF19263"/>
    </source>
</evidence>
<reference evidence="3" key="1">
    <citation type="submission" date="2020-04" db="EMBL/GenBank/DDBJ databases">
        <authorList>
            <person name="Chiriac C."/>
            <person name="Salcher M."/>
            <person name="Ghai R."/>
            <person name="Kavagutti S V."/>
        </authorList>
    </citation>
    <scope>NUCLEOTIDE SEQUENCE</scope>
</reference>
<organism evidence="3">
    <name type="scientific">uncultured Caudovirales phage</name>
    <dbReference type="NCBI Taxonomy" id="2100421"/>
    <lineage>
        <taxon>Viruses</taxon>
        <taxon>Duplodnaviria</taxon>
        <taxon>Heunggongvirae</taxon>
        <taxon>Uroviricota</taxon>
        <taxon>Caudoviricetes</taxon>
        <taxon>Peduoviridae</taxon>
        <taxon>Maltschvirus</taxon>
        <taxon>Maltschvirus maltsch</taxon>
    </lineage>
</organism>
<dbReference type="EMBL" id="LR796718">
    <property type="protein sequence ID" value="CAB4161663.1"/>
    <property type="molecule type" value="Genomic_DNA"/>
</dbReference>
<dbReference type="Gene3D" id="3.30.70.1790">
    <property type="entry name" value="RepB DNA-primase, N-terminal domain"/>
    <property type="match status" value="1"/>
</dbReference>
<dbReference type="InterPro" id="IPR039459">
    <property type="entry name" value="RepB-like_DNA_primase_dom"/>
</dbReference>
<feature type="domain" description="RepB-like DNA primase" evidence="1">
    <location>
        <begin position="86"/>
        <end position="176"/>
    </location>
</feature>
<evidence type="ECO:0000313" key="3">
    <source>
        <dbReference type="EMBL" id="CAB4161663.1"/>
    </source>
</evidence>
<dbReference type="Pfam" id="PF19263">
    <property type="entry name" value="DUF5906"/>
    <property type="match status" value="1"/>
</dbReference>
<evidence type="ECO:0000259" key="1">
    <source>
        <dbReference type="Pfam" id="PF16793"/>
    </source>
</evidence>
<accession>A0A6J5NRV2</accession>
<gene>
    <name evidence="3" type="ORF">UFOVP761_19</name>
</gene>
<dbReference type="InterPro" id="IPR045455">
    <property type="entry name" value="NrS-1_pol-like_helicase"/>
</dbReference>